<dbReference type="RefSeq" id="WP_304601140.1">
    <property type="nucleotide sequence ID" value="NZ_JAUQYO010000001.1"/>
</dbReference>
<feature type="transmembrane region" description="Helical" evidence="6">
    <location>
        <begin position="49"/>
        <end position="69"/>
    </location>
</feature>
<feature type="region of interest" description="Disordered" evidence="5">
    <location>
        <begin position="144"/>
        <end position="170"/>
    </location>
</feature>
<sequence length="170" mass="18378">MGPQVEIHWAWWLVAAIVLAVIEVFTLDLVLLMFAVGAVAALIVSLFHVGIIVQVLTFAGTSIVMLLVLRPYLLRNLRRRTPLVETNTAAHVGRQAITVTEVTDRDGRVKLAGEVWSARARPGVVLPEDQEVVVLGIDGATAIVGPLDDSPTTGPTHSPDVDPTRPEEPR</sequence>
<protein>
    <submittedName>
        <fullName evidence="8">NfeD family protein</fullName>
    </submittedName>
</protein>
<feature type="transmembrane region" description="Helical" evidence="6">
    <location>
        <begin position="12"/>
        <end position="43"/>
    </location>
</feature>
<name>A0ABT9D9D3_9CELL</name>
<keyword evidence="4 6" id="KW-0472">Membrane</keyword>
<comment type="caution">
    <text evidence="8">The sequence shown here is derived from an EMBL/GenBank/DDBJ whole genome shotgun (WGS) entry which is preliminary data.</text>
</comment>
<evidence type="ECO:0000313" key="8">
    <source>
        <dbReference type="EMBL" id="MDO8107519.1"/>
    </source>
</evidence>
<proteinExistence type="predicted"/>
<dbReference type="EMBL" id="JAUQYP010000001">
    <property type="protein sequence ID" value="MDO8107519.1"/>
    <property type="molecule type" value="Genomic_DNA"/>
</dbReference>
<dbReference type="InterPro" id="IPR052165">
    <property type="entry name" value="Membrane_assoc_protease"/>
</dbReference>
<feature type="compositionally biased region" description="Basic and acidic residues" evidence="5">
    <location>
        <begin position="159"/>
        <end position="170"/>
    </location>
</feature>
<evidence type="ECO:0000256" key="6">
    <source>
        <dbReference type="SAM" id="Phobius"/>
    </source>
</evidence>
<gene>
    <name evidence="8" type="ORF">Q6348_09965</name>
</gene>
<dbReference type="Pfam" id="PF01957">
    <property type="entry name" value="NfeD"/>
    <property type="match status" value="1"/>
</dbReference>
<dbReference type="PANTHER" id="PTHR33507:SF3">
    <property type="entry name" value="INNER MEMBRANE PROTEIN YBBJ"/>
    <property type="match status" value="1"/>
</dbReference>
<evidence type="ECO:0000259" key="7">
    <source>
        <dbReference type="Pfam" id="PF01957"/>
    </source>
</evidence>
<keyword evidence="9" id="KW-1185">Reference proteome</keyword>
<feature type="domain" description="NfeD-like C-terminal" evidence="7">
    <location>
        <begin position="90"/>
        <end position="146"/>
    </location>
</feature>
<dbReference type="Proteomes" id="UP001232536">
    <property type="component" value="Unassembled WGS sequence"/>
</dbReference>
<accession>A0ABT9D9D3</accession>
<reference evidence="8 9" key="1">
    <citation type="submission" date="2023-07" db="EMBL/GenBank/DDBJ databases">
        <title>Description of novel actinomycetes strains, isolated from tidal flat sediment.</title>
        <authorList>
            <person name="Lu C."/>
        </authorList>
    </citation>
    <scope>NUCLEOTIDE SEQUENCE [LARGE SCALE GENOMIC DNA]</scope>
    <source>
        <strain evidence="8 9">SYSU T00b441</strain>
    </source>
</reference>
<keyword evidence="3 6" id="KW-1133">Transmembrane helix</keyword>
<evidence type="ECO:0000313" key="9">
    <source>
        <dbReference type="Proteomes" id="UP001232536"/>
    </source>
</evidence>
<comment type="subcellular location">
    <subcellularLocation>
        <location evidence="1">Membrane</location>
        <topology evidence="1">Multi-pass membrane protein</topology>
    </subcellularLocation>
</comment>
<evidence type="ECO:0000256" key="4">
    <source>
        <dbReference type="ARBA" id="ARBA00023136"/>
    </source>
</evidence>
<evidence type="ECO:0000256" key="5">
    <source>
        <dbReference type="SAM" id="MobiDB-lite"/>
    </source>
</evidence>
<dbReference type="InterPro" id="IPR012340">
    <property type="entry name" value="NA-bd_OB-fold"/>
</dbReference>
<evidence type="ECO:0000256" key="3">
    <source>
        <dbReference type="ARBA" id="ARBA00022989"/>
    </source>
</evidence>
<keyword evidence="2 6" id="KW-0812">Transmembrane</keyword>
<dbReference type="InterPro" id="IPR002810">
    <property type="entry name" value="NfeD-like_C"/>
</dbReference>
<dbReference type="Gene3D" id="2.40.50.140">
    <property type="entry name" value="Nucleic acid-binding proteins"/>
    <property type="match status" value="1"/>
</dbReference>
<dbReference type="PANTHER" id="PTHR33507">
    <property type="entry name" value="INNER MEMBRANE PROTEIN YBBJ"/>
    <property type="match status" value="1"/>
</dbReference>
<evidence type="ECO:0000256" key="2">
    <source>
        <dbReference type="ARBA" id="ARBA00022692"/>
    </source>
</evidence>
<evidence type="ECO:0000256" key="1">
    <source>
        <dbReference type="ARBA" id="ARBA00004141"/>
    </source>
</evidence>
<dbReference type="SUPFAM" id="SSF141322">
    <property type="entry name" value="NfeD domain-like"/>
    <property type="match status" value="1"/>
</dbReference>
<organism evidence="8 9">
    <name type="scientific">Actinotalea lenta</name>
    <dbReference type="NCBI Taxonomy" id="3064654"/>
    <lineage>
        <taxon>Bacteria</taxon>
        <taxon>Bacillati</taxon>
        <taxon>Actinomycetota</taxon>
        <taxon>Actinomycetes</taxon>
        <taxon>Micrococcales</taxon>
        <taxon>Cellulomonadaceae</taxon>
        <taxon>Actinotalea</taxon>
    </lineage>
</organism>